<keyword evidence="5" id="KW-0805">Transcription regulation</keyword>
<evidence type="ECO:0000313" key="13">
    <source>
        <dbReference type="EMBL" id="KAL3094960.1"/>
    </source>
</evidence>
<keyword evidence="8" id="KW-0675">Receptor</keyword>
<dbReference type="Gene3D" id="1.10.565.10">
    <property type="entry name" value="Retinoid X Receptor"/>
    <property type="match status" value="1"/>
</dbReference>
<comment type="similarity">
    <text evidence="1">Belongs to the nuclear hormone receptor family.</text>
</comment>
<dbReference type="CDD" id="cd07166">
    <property type="entry name" value="NR_DBD_REV_ERB"/>
    <property type="match status" value="1"/>
</dbReference>
<feature type="compositionally biased region" description="Basic and acidic residues" evidence="11">
    <location>
        <begin position="498"/>
        <end position="510"/>
    </location>
</feature>
<dbReference type="PRINTS" id="PR00047">
    <property type="entry name" value="STROIDFINGER"/>
</dbReference>
<feature type="region of interest" description="Disordered" evidence="11">
    <location>
        <begin position="33"/>
        <end position="63"/>
    </location>
</feature>
<proteinExistence type="inferred from homology"/>
<protein>
    <recommendedName>
        <fullName evidence="12">Nuclear receptor domain-containing protein</fullName>
    </recommendedName>
</protein>
<evidence type="ECO:0000256" key="8">
    <source>
        <dbReference type="ARBA" id="ARBA00023170"/>
    </source>
</evidence>
<dbReference type="InterPro" id="IPR050234">
    <property type="entry name" value="Nuclear_hormone_rcpt_NR1"/>
</dbReference>
<evidence type="ECO:0000256" key="1">
    <source>
        <dbReference type="ARBA" id="ARBA00005993"/>
    </source>
</evidence>
<dbReference type="SUPFAM" id="SSF48508">
    <property type="entry name" value="Nuclear receptor ligand-binding domain"/>
    <property type="match status" value="1"/>
</dbReference>
<reference evidence="13 14" key="1">
    <citation type="submission" date="2024-10" db="EMBL/GenBank/DDBJ databases">
        <authorList>
            <person name="Kim D."/>
        </authorList>
    </citation>
    <scope>NUCLEOTIDE SEQUENCE [LARGE SCALE GENOMIC DNA]</scope>
    <source>
        <strain evidence="13">Taebaek</strain>
    </source>
</reference>
<dbReference type="EMBL" id="JBICCN010000085">
    <property type="protein sequence ID" value="KAL3094960.1"/>
    <property type="molecule type" value="Genomic_DNA"/>
</dbReference>
<dbReference type="Gene3D" id="3.30.50.10">
    <property type="entry name" value="Erythroid Transcription Factor GATA-1, subunit A"/>
    <property type="match status" value="1"/>
</dbReference>
<accession>A0ABD2JWP0</accession>
<keyword evidence="2" id="KW-0479">Metal-binding</keyword>
<name>A0ABD2JWP0_HETSC</name>
<organism evidence="13 14">
    <name type="scientific">Heterodera schachtii</name>
    <name type="common">Sugarbeet cyst nematode worm</name>
    <name type="synonym">Tylenchus schachtii</name>
    <dbReference type="NCBI Taxonomy" id="97005"/>
    <lineage>
        <taxon>Eukaryota</taxon>
        <taxon>Metazoa</taxon>
        <taxon>Ecdysozoa</taxon>
        <taxon>Nematoda</taxon>
        <taxon>Chromadorea</taxon>
        <taxon>Rhabditida</taxon>
        <taxon>Tylenchina</taxon>
        <taxon>Tylenchomorpha</taxon>
        <taxon>Tylenchoidea</taxon>
        <taxon>Heteroderidae</taxon>
        <taxon>Heteroderinae</taxon>
        <taxon>Heterodera</taxon>
    </lineage>
</organism>
<feature type="region of interest" description="Disordered" evidence="11">
    <location>
        <begin position="474"/>
        <end position="520"/>
    </location>
</feature>
<keyword evidence="6" id="KW-0238">DNA-binding</keyword>
<keyword evidence="9" id="KW-0539">Nucleus</keyword>
<dbReference type="SUPFAM" id="SSF57716">
    <property type="entry name" value="Glucocorticoid receptor-like (DNA-binding domain)"/>
    <property type="match status" value="1"/>
</dbReference>
<feature type="coiled-coil region" evidence="10">
    <location>
        <begin position="156"/>
        <end position="197"/>
    </location>
</feature>
<keyword evidence="4" id="KW-0862">Zinc</keyword>
<dbReference type="AlphaFoldDB" id="A0ABD2JWP0"/>
<feature type="region of interest" description="Disordered" evidence="11">
    <location>
        <begin position="633"/>
        <end position="673"/>
    </location>
</feature>
<dbReference type="Proteomes" id="UP001620645">
    <property type="component" value="Unassembled WGS sequence"/>
</dbReference>
<keyword evidence="3" id="KW-0863">Zinc-finger</keyword>
<keyword evidence="10" id="KW-0175">Coiled coil</keyword>
<dbReference type="PROSITE" id="PS51030">
    <property type="entry name" value="NUCLEAR_REC_DBD_2"/>
    <property type="match status" value="1"/>
</dbReference>
<dbReference type="GO" id="GO:0003677">
    <property type="term" value="F:DNA binding"/>
    <property type="evidence" value="ECO:0007669"/>
    <property type="project" value="UniProtKB-KW"/>
</dbReference>
<keyword evidence="7" id="KW-0804">Transcription</keyword>
<evidence type="ECO:0000256" key="6">
    <source>
        <dbReference type="ARBA" id="ARBA00023125"/>
    </source>
</evidence>
<feature type="compositionally biased region" description="Low complexity" evidence="11">
    <location>
        <begin position="559"/>
        <end position="577"/>
    </location>
</feature>
<evidence type="ECO:0000256" key="9">
    <source>
        <dbReference type="ARBA" id="ARBA00023242"/>
    </source>
</evidence>
<evidence type="ECO:0000256" key="4">
    <source>
        <dbReference type="ARBA" id="ARBA00022833"/>
    </source>
</evidence>
<dbReference type="Pfam" id="PF00105">
    <property type="entry name" value="zf-C4"/>
    <property type="match status" value="1"/>
</dbReference>
<feature type="compositionally biased region" description="Polar residues" evidence="11">
    <location>
        <begin position="48"/>
        <end position="63"/>
    </location>
</feature>
<dbReference type="InterPro" id="IPR035500">
    <property type="entry name" value="NHR-like_dom_sf"/>
</dbReference>
<dbReference type="GO" id="GO:0008270">
    <property type="term" value="F:zinc ion binding"/>
    <property type="evidence" value="ECO:0007669"/>
    <property type="project" value="UniProtKB-KW"/>
</dbReference>
<evidence type="ECO:0000259" key="12">
    <source>
        <dbReference type="PROSITE" id="PS51030"/>
    </source>
</evidence>
<evidence type="ECO:0000256" key="11">
    <source>
        <dbReference type="SAM" id="MobiDB-lite"/>
    </source>
</evidence>
<sequence length="724" mass="79591">MIYTQQTQFVPTPSTTADELIGHALARLVEQTDTDGTEATDDGHFQEGPSSSDGTSIPRTSSSANNNEEVLLCKVCSDKASGFHYGIFSCEGCKGFFRRSLQNKIDYRPCTQSQKCQIVRASRNRCQECRWRKCIEAGMSKDSVRYGRVPKREKEKMREEMRRDSARSAMEQLSAELEDEKAMVDQLERAFAELGTEMGGRMDFLENSEPSGADAAATRHLLDARRYMQMVQWVCRFASRIRGFRLLRREERVRLIRDAHFPVLLLRLCTLRRRFVSSAAATDDKISTTQMDKMSTNSVLVGLASLPNFLLVPSSSPQNGPLVERIIEFVHRIREAQPPVELCPTDRQLSLIAALCLCRSDGAGEHAAGAMMSASVPTGTSDDGTGHAQLQLAIARRIHERLWQSLNATLATDLLPFGPSLLRRDSMERQHLAAMLEALRQLRLAHRQCLAHTNCYNVPAELFTAQRRVAISNGTNGITATPRGSRDESATTKRRRIAARDDSAARKEEQQQQPHTVAGTVATVTVGGDAGSAATTVAASQPTTIVYGSAMGAKSSLNTTQQQHQQQQTQQRPQQQQMVVDDLPTLRRELERPPAIVNAAAAAMAVAGTASVPSSSSLSSSCVGQAATVSSTATTAQQQHQHHQQSPALSSLHSQQQQQQRVSSSSTSSSLSSLRELLARPPILHVVVQQQQHHQHQQLHQQPNADVAAAAVDEQPLNLCVRDQ</sequence>
<dbReference type="InterPro" id="IPR013088">
    <property type="entry name" value="Znf_NHR/GATA"/>
</dbReference>
<feature type="region of interest" description="Disordered" evidence="11">
    <location>
        <begin position="556"/>
        <end position="578"/>
    </location>
</feature>
<dbReference type="PROSITE" id="PS00031">
    <property type="entry name" value="NUCLEAR_REC_DBD_1"/>
    <property type="match status" value="1"/>
</dbReference>
<evidence type="ECO:0000313" key="14">
    <source>
        <dbReference type="Proteomes" id="UP001620645"/>
    </source>
</evidence>
<dbReference type="InterPro" id="IPR001628">
    <property type="entry name" value="Znf_hrmn_rcpt"/>
</dbReference>
<evidence type="ECO:0000256" key="7">
    <source>
        <dbReference type="ARBA" id="ARBA00023163"/>
    </source>
</evidence>
<evidence type="ECO:0000256" key="3">
    <source>
        <dbReference type="ARBA" id="ARBA00022771"/>
    </source>
</evidence>
<comment type="caution">
    <text evidence="13">The sequence shown here is derived from an EMBL/GenBank/DDBJ whole genome shotgun (WGS) entry which is preliminary data.</text>
</comment>
<evidence type="ECO:0000256" key="10">
    <source>
        <dbReference type="SAM" id="Coils"/>
    </source>
</evidence>
<feature type="domain" description="Nuclear receptor" evidence="12">
    <location>
        <begin position="70"/>
        <end position="146"/>
    </location>
</feature>
<keyword evidence="14" id="KW-1185">Reference proteome</keyword>
<dbReference type="SMART" id="SM00399">
    <property type="entry name" value="ZnF_C4"/>
    <property type="match status" value="1"/>
</dbReference>
<dbReference type="PANTHER" id="PTHR24082:SF473">
    <property type="entry name" value="ECDYSONE-INDUCED PROTEIN 75B, ISOFORM B"/>
    <property type="match status" value="1"/>
</dbReference>
<gene>
    <name evidence="13" type="ORF">niasHS_006311</name>
</gene>
<dbReference type="PANTHER" id="PTHR24082">
    <property type="entry name" value="NUCLEAR HORMONE RECEPTOR"/>
    <property type="match status" value="1"/>
</dbReference>
<evidence type="ECO:0000256" key="5">
    <source>
        <dbReference type="ARBA" id="ARBA00023015"/>
    </source>
</evidence>
<evidence type="ECO:0000256" key="2">
    <source>
        <dbReference type="ARBA" id="ARBA00022723"/>
    </source>
</evidence>